<protein>
    <submittedName>
        <fullName evidence="1">Uncharacterized protein</fullName>
    </submittedName>
</protein>
<accession>A0A411BGU3</accession>
<organism evidence="1 2">
    <name type="scientific">Salmonella phage SeSz-2</name>
    <dbReference type="NCBI Taxonomy" id="2419753"/>
    <lineage>
        <taxon>Viruses</taxon>
        <taxon>Duplodnaviria</taxon>
        <taxon>Heunggongvirae</taxon>
        <taxon>Uroviricota</taxon>
        <taxon>Caudoviricetes</taxon>
        <taxon>Skatevirus</taxon>
        <taxon>Skatevirus SeSz2</taxon>
    </lineage>
</organism>
<reference evidence="1 2" key="1">
    <citation type="submission" date="2018-08" db="EMBL/GenBank/DDBJ databases">
        <title>SeSz_2, Complete genome sequences of 3 novel enterobacteria, Pakpunavirus like phages.</title>
        <authorList>
            <person name="Yuan S."/>
            <person name="Ma Y."/>
            <person name="Liu Q."/>
        </authorList>
    </citation>
    <scope>NUCLEOTIDE SEQUENCE [LARGE SCALE GENOMIC DNA]</scope>
</reference>
<evidence type="ECO:0000313" key="2">
    <source>
        <dbReference type="Proteomes" id="UP000289670"/>
    </source>
</evidence>
<dbReference type="EMBL" id="MH791412">
    <property type="protein sequence ID" value="QAY00887.1"/>
    <property type="molecule type" value="Genomic_DNA"/>
</dbReference>
<keyword evidence="2" id="KW-1185">Reference proteome</keyword>
<dbReference type="Proteomes" id="UP000289670">
    <property type="component" value="Segment"/>
</dbReference>
<name>A0A411BGU3_9CAUD</name>
<proteinExistence type="predicted"/>
<evidence type="ECO:0000313" key="1">
    <source>
        <dbReference type="EMBL" id="QAY00887.1"/>
    </source>
</evidence>
<sequence>MIIEGETKTPMCAIAVDFNSDPMITQGHDTIIIDKHQAAQLIEVLQRWLNGEEIE</sequence>
<gene>
    <name evidence="1" type="ORF">SeSz2_28</name>
</gene>